<dbReference type="PANTHER" id="PTHR11079:SF190">
    <property type="entry name" value="CYTOSINE DEAMINASE"/>
    <property type="match status" value="1"/>
</dbReference>
<evidence type="ECO:0000256" key="1">
    <source>
        <dbReference type="ARBA" id="ARBA00001947"/>
    </source>
</evidence>
<evidence type="ECO:0000256" key="8">
    <source>
        <dbReference type="ARBA" id="ARBA00060693"/>
    </source>
</evidence>
<dbReference type="InterPro" id="IPR002125">
    <property type="entry name" value="CMP_dCMP_dom"/>
</dbReference>
<dbReference type="GO" id="GO:0072527">
    <property type="term" value="P:pyrimidine-containing compound metabolic process"/>
    <property type="evidence" value="ECO:0007669"/>
    <property type="project" value="UniProtKB-ARBA"/>
</dbReference>
<sequence length="152" mass="17000">MSDQNTAAKDEFMQAAIDEARMGRAQGGIPIGSVLVRNGQLVSRGRNKRVQENNAIKHGEMDALMNAGRQRTYRDTVLYTTLMPCYMCAGTIVQFKIPKVVVGESRTFGESKEFLESHGVEVVILDLQECVDLMNEFIAAEPTLWNEDIMEL</sequence>
<dbReference type="GO" id="GO:0005737">
    <property type="term" value="C:cytoplasm"/>
    <property type="evidence" value="ECO:0007669"/>
    <property type="project" value="UniProtKB-SubCell"/>
</dbReference>
<evidence type="ECO:0000256" key="3">
    <source>
        <dbReference type="ARBA" id="ARBA00011738"/>
    </source>
</evidence>
<dbReference type="Proteomes" id="UP000317646">
    <property type="component" value="Unassembled WGS sequence"/>
</dbReference>
<keyword evidence="7" id="KW-0862">Zinc</keyword>
<protein>
    <submittedName>
        <fullName evidence="10">Nucleoside deaminase</fullName>
    </submittedName>
</protein>
<gene>
    <name evidence="10" type="ORF">EAH73_22130</name>
</gene>
<comment type="subcellular location">
    <subcellularLocation>
        <location evidence="2">Cytoplasm</location>
    </subcellularLocation>
</comment>
<dbReference type="RefSeq" id="WP_140469627.1">
    <property type="nucleotide sequence ID" value="NZ_RCYZ01000015.1"/>
</dbReference>
<evidence type="ECO:0000256" key="2">
    <source>
        <dbReference type="ARBA" id="ARBA00004496"/>
    </source>
</evidence>
<comment type="pathway">
    <text evidence="8">Pyrimidine metabolism.</text>
</comment>
<dbReference type="PROSITE" id="PS51747">
    <property type="entry name" value="CYT_DCMP_DEAMINASES_2"/>
    <property type="match status" value="1"/>
</dbReference>
<dbReference type="SUPFAM" id="SSF53927">
    <property type="entry name" value="Cytidine deaminase-like"/>
    <property type="match status" value="1"/>
</dbReference>
<reference evidence="10 11" key="1">
    <citation type="journal article" date="2019" name="Environ. Microbiol.">
        <title>Species interactions and distinct microbial communities in high Arctic permafrost affected cryosols are associated with the CH4 and CO2 gas fluxes.</title>
        <authorList>
            <person name="Altshuler I."/>
            <person name="Hamel J."/>
            <person name="Turney S."/>
            <person name="Magnuson E."/>
            <person name="Levesque R."/>
            <person name="Greer C."/>
            <person name="Whyte L.G."/>
        </authorList>
    </citation>
    <scope>NUCLEOTIDE SEQUENCE [LARGE SCALE GENOMIC DNA]</scope>
    <source>
        <strain evidence="10 11">S9.2P</strain>
    </source>
</reference>
<keyword evidence="11" id="KW-1185">Reference proteome</keyword>
<keyword evidence="5" id="KW-0479">Metal-binding</keyword>
<dbReference type="EMBL" id="RCYZ01000015">
    <property type="protein sequence ID" value="TPG58704.1"/>
    <property type="molecule type" value="Genomic_DNA"/>
</dbReference>
<dbReference type="Pfam" id="PF00383">
    <property type="entry name" value="dCMP_cyt_deam_1"/>
    <property type="match status" value="1"/>
</dbReference>
<keyword evidence="6" id="KW-0378">Hydrolase</keyword>
<dbReference type="InterPro" id="IPR016192">
    <property type="entry name" value="APOBEC/CMP_deaminase_Zn-bd"/>
</dbReference>
<accession>A0A502GA95</accession>
<evidence type="ECO:0000256" key="4">
    <source>
        <dbReference type="ARBA" id="ARBA00022490"/>
    </source>
</evidence>
<evidence type="ECO:0000256" key="6">
    <source>
        <dbReference type="ARBA" id="ARBA00022801"/>
    </source>
</evidence>
<dbReference type="FunFam" id="3.40.140.10:FF:000016">
    <property type="entry name" value="Cytosine deaminase"/>
    <property type="match status" value="1"/>
</dbReference>
<feature type="domain" description="CMP/dCMP-type deaminase" evidence="9">
    <location>
        <begin position="7"/>
        <end position="121"/>
    </location>
</feature>
<dbReference type="GO" id="GO:0008835">
    <property type="term" value="F:diaminohydroxyphosphoribosylaminopyrimidine deaminase activity"/>
    <property type="evidence" value="ECO:0007669"/>
    <property type="project" value="TreeGrafter"/>
</dbReference>
<dbReference type="PANTHER" id="PTHR11079">
    <property type="entry name" value="CYTOSINE DEAMINASE FAMILY MEMBER"/>
    <property type="match status" value="1"/>
</dbReference>
<dbReference type="InterPro" id="IPR016193">
    <property type="entry name" value="Cytidine_deaminase-like"/>
</dbReference>
<evidence type="ECO:0000313" key="10">
    <source>
        <dbReference type="EMBL" id="TPG58704.1"/>
    </source>
</evidence>
<dbReference type="OrthoDB" id="9802676at2"/>
<dbReference type="GO" id="GO:0008270">
    <property type="term" value="F:zinc ion binding"/>
    <property type="evidence" value="ECO:0007669"/>
    <property type="project" value="InterPro"/>
</dbReference>
<dbReference type="GO" id="GO:0055086">
    <property type="term" value="P:nucleobase-containing small molecule metabolic process"/>
    <property type="evidence" value="ECO:0007669"/>
    <property type="project" value="UniProtKB-ARBA"/>
</dbReference>
<dbReference type="CDD" id="cd01285">
    <property type="entry name" value="nucleoside_deaminase"/>
    <property type="match status" value="1"/>
</dbReference>
<dbReference type="Gene3D" id="3.40.140.10">
    <property type="entry name" value="Cytidine Deaminase, domain 2"/>
    <property type="match status" value="1"/>
</dbReference>
<dbReference type="PROSITE" id="PS00903">
    <property type="entry name" value="CYT_DCMP_DEAMINASES_1"/>
    <property type="match status" value="1"/>
</dbReference>
<comment type="subunit">
    <text evidence="3">Homodimer.</text>
</comment>
<keyword evidence="4" id="KW-0963">Cytoplasm</keyword>
<evidence type="ECO:0000256" key="5">
    <source>
        <dbReference type="ARBA" id="ARBA00022723"/>
    </source>
</evidence>
<proteinExistence type="predicted"/>
<comment type="caution">
    <text evidence="10">The sequence shown here is derived from an EMBL/GenBank/DDBJ whole genome shotgun (WGS) entry which is preliminary data.</text>
</comment>
<comment type="cofactor">
    <cofactor evidence="1">
        <name>Zn(2+)</name>
        <dbReference type="ChEBI" id="CHEBI:29105"/>
    </cofactor>
</comment>
<evidence type="ECO:0000313" key="11">
    <source>
        <dbReference type="Proteomes" id="UP000317646"/>
    </source>
</evidence>
<evidence type="ECO:0000256" key="7">
    <source>
        <dbReference type="ARBA" id="ARBA00022833"/>
    </source>
</evidence>
<evidence type="ECO:0000259" key="9">
    <source>
        <dbReference type="PROSITE" id="PS51747"/>
    </source>
</evidence>
<dbReference type="AlphaFoldDB" id="A0A502GA95"/>
<organism evidence="10 11">
    <name type="scientific">Hymenobacter nivis</name>
    <dbReference type="NCBI Taxonomy" id="1850093"/>
    <lineage>
        <taxon>Bacteria</taxon>
        <taxon>Pseudomonadati</taxon>
        <taxon>Bacteroidota</taxon>
        <taxon>Cytophagia</taxon>
        <taxon>Cytophagales</taxon>
        <taxon>Hymenobacteraceae</taxon>
        <taxon>Hymenobacter</taxon>
    </lineage>
</organism>
<name>A0A502GA95_9BACT</name>